<dbReference type="EMBL" id="JABELV010000051">
    <property type="protein sequence ID" value="KAG7553622.1"/>
    <property type="molecule type" value="Genomic_DNA"/>
</dbReference>
<dbReference type="SUPFAM" id="SSF48371">
    <property type="entry name" value="ARM repeat"/>
    <property type="match status" value="1"/>
</dbReference>
<dbReference type="Proteomes" id="UP000812966">
    <property type="component" value="Unassembled WGS sequence"/>
</dbReference>
<proteinExistence type="predicted"/>
<evidence type="ECO:0000259" key="1">
    <source>
        <dbReference type="Pfam" id="PF10441"/>
    </source>
</evidence>
<protein>
    <recommendedName>
        <fullName evidence="1">Nucleolar 27S pre-rRNA processing Urb2/Npa2 C-terminal domain-containing protein</fullName>
    </recommendedName>
</protein>
<comment type="caution">
    <text evidence="2">The sequence shown here is derived from an EMBL/GenBank/DDBJ whole genome shotgun (WGS) entry which is preliminary data.</text>
</comment>
<dbReference type="Pfam" id="PF10441">
    <property type="entry name" value="Urb2"/>
    <property type="match status" value="1"/>
</dbReference>
<keyword evidence="3" id="KW-1185">Reference proteome</keyword>
<accession>A0A8K0NRB1</accession>
<evidence type="ECO:0000313" key="2">
    <source>
        <dbReference type="EMBL" id="KAG7553622.1"/>
    </source>
</evidence>
<organism evidence="2 3">
    <name type="scientific">Filobasidium floriforme</name>
    <dbReference type="NCBI Taxonomy" id="5210"/>
    <lineage>
        <taxon>Eukaryota</taxon>
        <taxon>Fungi</taxon>
        <taxon>Dikarya</taxon>
        <taxon>Basidiomycota</taxon>
        <taxon>Agaricomycotina</taxon>
        <taxon>Tremellomycetes</taxon>
        <taxon>Filobasidiales</taxon>
        <taxon>Filobasidiaceae</taxon>
        <taxon>Filobasidium</taxon>
    </lineage>
</organism>
<name>A0A8K0NRB1_9TREE</name>
<feature type="domain" description="Nucleolar 27S pre-rRNA processing Urb2/Npa2 C-terminal" evidence="1">
    <location>
        <begin position="1180"/>
        <end position="1387"/>
    </location>
</feature>
<sequence>MVVTVQLPDYLQTSSALIKALKASSDPPQTGWPSKIEIARQAKDRDDFFLYRKESLLREWVIEEFGKVRGAKLTSLHIRSSFNPLLDYRYHELLESLSVQKDASVPLATPIQALLHGFFSALRANIQKIEALDRLIETASRSFHGLLSTVRADQSATAGKAEGWLDILGLALTWVDKENVKGCLVPVERLLRAIGTELVVSLDVAQNRKKITSSVQPLAPALLAVWESNVSMREALEDPLKALVLSLPVLQQEDVSTAYLLPIFLYQNAILSRTKLVFVPRYLALLIGSLQQHRYALFPPSASTRSSVPVDVHISGRVRQAVLQSTRFVLESIDKVSSPTSELAARCDAIAGVWRAIQAWGGYLEGDEAWLSLLQRTVSDASRALVGADPALASAIYGVLDIAASLDYGSTQLNIKDETDVQACSRNVLAHAMAVPDIEISDPALKLLLTVSRYHALTHETSSFFELLCDCTRRAIRQGEAKDVYRRICRGPLVAAIFQQEMKRNVADSLAGGATSEGVWAILLRTLSQRLDGCQRSSQAEQGAQVGSSKKRRINNGSAVTVNEGNDLAAEFGILSRLICILLDTVIDSQVEKAPALRSLVEEHYRIWQDMRSDITKSTDGNSWAREIRNAGITRLLSSALRFESSLQDHANTVSGDFDAPVMAVAESRYESFLAAFDSAEKLGLFAGSDESPLQGFLSTSGHASSKWSGYTGTLDGESFAPAIWQTVATRGVSVIEAYATDDQVNVFARNLVQYGADATLARERGFSAASAIERVMCSSELWEMPRLQAAISQHVKDQMQTVHPSPAAVKNVYMFLMLTPVEYLSRNLRNFTVSKAYEWDITFGRSAERQEESMLLRRYLSRTIAETGYIGNLETENIDVLLVPSSPSATQSNEITRELFAGLLSALLRESRNERNSGFLAYLVVKLANDISRHQRLGTICAILLATPRELSIGAEALPSHILGSLDELHRKMSRVYDKHFRNNDITEDLLSIYRAIVVYGSWRNPGASFDPAISKGLARRAIQVCLRRVTEGEVDPSWRIVSIAAPALETLAMEVASEQNEAGIQMWLAAWVAIKAANGEASAGSADDDLLLDKLYKRSLSQITSATYESLLSTLMDSLALPTGSVGKVAVASLQACSLLLELQINGSGKVFKLYLSRLLAVLHRCITDGPDTALLVQALRIIDMISERKPVSLSEQDASEIVLSCFAALSPSVTNKDLQTSLEIPTLVLSICNSLVRHRRDLTLNVLPQLMRTYSRMFVLFARPRASIGSGRLRNIVIDRRPKWMGPKDDDCLGDQEASTFARAIGTLTGRSMIRRGKSASDPSVGNQVDRELGSLVGQLSKHAPGVLVAYVRAVADPLSGMPVSVRGELEPGLFALCEAITAGGKAQYGKGPGEGVGEAFGLGEGDNVDTEYEVWVDLWQRWTNKRYTGQG</sequence>
<evidence type="ECO:0000313" key="3">
    <source>
        <dbReference type="Proteomes" id="UP000812966"/>
    </source>
</evidence>
<gene>
    <name evidence="2" type="ORF">FFLO_02977</name>
</gene>
<dbReference type="InterPro" id="IPR018849">
    <property type="entry name" value="Urb2/Npa2_C"/>
</dbReference>
<dbReference type="InterPro" id="IPR016024">
    <property type="entry name" value="ARM-type_fold"/>
</dbReference>
<reference evidence="2" key="1">
    <citation type="submission" date="2020-04" db="EMBL/GenBank/DDBJ databases">
        <title>Analysis of mating type loci in Filobasidium floriforme.</title>
        <authorList>
            <person name="Nowrousian M."/>
        </authorList>
    </citation>
    <scope>NUCLEOTIDE SEQUENCE</scope>
    <source>
        <strain evidence="2">CBS 6242</strain>
    </source>
</reference>